<dbReference type="InterPro" id="IPR050767">
    <property type="entry name" value="Sel1_AlgK"/>
</dbReference>
<dbReference type="Pfam" id="PF08238">
    <property type="entry name" value="Sel1"/>
    <property type="match status" value="4"/>
</dbReference>
<name>A0A7S7NR16_PALFE</name>
<dbReference type="InterPro" id="IPR006597">
    <property type="entry name" value="Sel1-like"/>
</dbReference>
<proteinExistence type="predicted"/>
<dbReference type="Gene3D" id="1.25.40.10">
    <property type="entry name" value="Tetratricopeptide repeat domain"/>
    <property type="match status" value="1"/>
</dbReference>
<dbReference type="AlphaFoldDB" id="A0A7S7NR16"/>
<protein>
    <submittedName>
        <fullName evidence="1">Sel1 repeat family protein</fullName>
    </submittedName>
</protein>
<evidence type="ECO:0000313" key="1">
    <source>
        <dbReference type="EMBL" id="QOY88129.1"/>
    </source>
</evidence>
<evidence type="ECO:0000313" key="2">
    <source>
        <dbReference type="Proteomes" id="UP000593892"/>
    </source>
</evidence>
<sequence length="289" mass="32058">MEEPLRQELLAKTKQALDGDDWEGVVRLWQPWVDLGDCEAEYQLAYHYFWCTPCDDDLMRGSMLGLMRAAAAQEHPEAIWFLAHRELQPYESNPEYQRELLRAGRLGSVHAQRALGVAYATGDWAGPQDLVEAVRWYRLAAEAGEAESRYDLGFMLLLGEGGEKDTEEGLMWLERAAEQGESSALRLLVDCYEKGHCDVPVNAARAQIWRGHLEEYERLHPRGPSRQYSMEGAASPSSLEGLLDMEGVTGFGFAEGQSGFLVSYDSAVITASQLDGAIRAAGISAVPAE</sequence>
<dbReference type="PANTHER" id="PTHR11102:SF160">
    <property type="entry name" value="ERAD-ASSOCIATED E3 UBIQUITIN-PROTEIN LIGASE COMPONENT HRD3"/>
    <property type="match status" value="1"/>
</dbReference>
<organism evidence="1 2">
    <name type="scientific">Paludibaculum fermentans</name>
    <dbReference type="NCBI Taxonomy" id="1473598"/>
    <lineage>
        <taxon>Bacteria</taxon>
        <taxon>Pseudomonadati</taxon>
        <taxon>Acidobacteriota</taxon>
        <taxon>Terriglobia</taxon>
        <taxon>Bryobacterales</taxon>
        <taxon>Bryobacteraceae</taxon>
        <taxon>Paludibaculum</taxon>
    </lineage>
</organism>
<dbReference type="KEGG" id="pfer:IRI77_36240"/>
<dbReference type="SUPFAM" id="SSF81901">
    <property type="entry name" value="HCP-like"/>
    <property type="match status" value="1"/>
</dbReference>
<gene>
    <name evidence="1" type="ORF">IRI77_36240</name>
</gene>
<accession>A0A7S7NR16</accession>
<keyword evidence="2" id="KW-1185">Reference proteome</keyword>
<dbReference type="Proteomes" id="UP000593892">
    <property type="component" value="Chromosome"/>
</dbReference>
<dbReference type="SMART" id="SM00671">
    <property type="entry name" value="SEL1"/>
    <property type="match status" value="2"/>
</dbReference>
<reference evidence="1 2" key="1">
    <citation type="submission" date="2020-10" db="EMBL/GenBank/DDBJ databases">
        <title>Complete genome sequence of Paludibaculum fermentans P105T, a facultatively anaerobic acidobacterium capable of dissimilatory Fe(III) reduction.</title>
        <authorList>
            <person name="Dedysh S.N."/>
            <person name="Beletsky A.V."/>
            <person name="Kulichevskaya I.S."/>
            <person name="Mardanov A.V."/>
            <person name="Ravin N.V."/>
        </authorList>
    </citation>
    <scope>NUCLEOTIDE SEQUENCE [LARGE SCALE GENOMIC DNA]</scope>
    <source>
        <strain evidence="1 2">P105</strain>
    </source>
</reference>
<dbReference type="EMBL" id="CP063849">
    <property type="protein sequence ID" value="QOY88129.1"/>
    <property type="molecule type" value="Genomic_DNA"/>
</dbReference>
<dbReference type="InterPro" id="IPR011990">
    <property type="entry name" value="TPR-like_helical_dom_sf"/>
</dbReference>
<dbReference type="RefSeq" id="WP_194449792.1">
    <property type="nucleotide sequence ID" value="NZ_CP063849.1"/>
</dbReference>
<dbReference type="PANTHER" id="PTHR11102">
    <property type="entry name" value="SEL-1-LIKE PROTEIN"/>
    <property type="match status" value="1"/>
</dbReference>